<dbReference type="OrthoDB" id="596512at2"/>
<dbReference type="InterPro" id="IPR038636">
    <property type="entry name" value="Wzi_sf"/>
</dbReference>
<dbReference type="AlphaFoldDB" id="A0A437PTN6"/>
<gene>
    <name evidence="1" type="ORF">EOJ36_04005</name>
</gene>
<comment type="caution">
    <text evidence="1">The sequence shown here is derived from an EMBL/GenBank/DDBJ whole genome shotgun (WGS) entry which is preliminary data.</text>
</comment>
<sequence length="483" mass="55551">MFTIIKTISFCLFLSTYLTIFAQKSNSFYLNSGIDFYVSNNNITPYWLRNNQYGKVPLKNPTTVIDLRMGNVYKLRNTKYILKYEIELTKQFGQENNFWITQGYLGLKNKLFDLYFGRRREIFGLGDTLLTSGFYAWSGNAVPIPKIQIGSNGFINIFKGKIGLFFNYAHGWRDNQMYIKNGFLHQKSIYFRLGKPHNKFNLFYGINHQVYWGGQRFDDNNNLNATYGSGLASYFYVVTGIKSKNLVNPDENSNPDELGNQFGNHLGSIDILASYKSKIGEISIYRQFAYETGRILNLTTANDGISGISIKMGANKIIEKFNIEYIYTFNQGYFDSGISKFLNLKDTHEGERESYFNHSYGPWQYWGKGIGTPIIIYNPDSGNGNDIFFYKNAIKAISINTIGYLKNIKLRYLIKFSHGTYYTPSKYMTYDEPTDPEKQFSIGINLEKTLNKEIKLNLGIGLDSGKMLKETIGGKLGLRYFLR</sequence>
<evidence type="ECO:0000313" key="2">
    <source>
        <dbReference type="Proteomes" id="UP000282832"/>
    </source>
</evidence>
<dbReference type="Proteomes" id="UP000282832">
    <property type="component" value="Unassembled WGS sequence"/>
</dbReference>
<name>A0A437PTN6_9BACT</name>
<protein>
    <recommendedName>
        <fullName evidence="3">Capsule assembly protein Wzi</fullName>
    </recommendedName>
</protein>
<accession>A0A437PTN6</accession>
<dbReference type="EMBL" id="SACY01000002">
    <property type="protein sequence ID" value="RVU25590.1"/>
    <property type="molecule type" value="Genomic_DNA"/>
</dbReference>
<evidence type="ECO:0008006" key="3">
    <source>
        <dbReference type="Google" id="ProtNLM"/>
    </source>
</evidence>
<keyword evidence="2" id="KW-1185">Reference proteome</keyword>
<organism evidence="1 2">
    <name type="scientific">Sandaracinomonas limnophila</name>
    <dbReference type="NCBI Taxonomy" id="1862386"/>
    <lineage>
        <taxon>Bacteria</taxon>
        <taxon>Pseudomonadati</taxon>
        <taxon>Bacteroidota</taxon>
        <taxon>Cytophagia</taxon>
        <taxon>Cytophagales</taxon>
        <taxon>Flectobacillaceae</taxon>
        <taxon>Sandaracinomonas</taxon>
    </lineage>
</organism>
<dbReference type="Gene3D" id="2.40.160.130">
    <property type="entry name" value="Capsule assembly protein Wzi"/>
    <property type="match status" value="1"/>
</dbReference>
<proteinExistence type="predicted"/>
<evidence type="ECO:0000313" key="1">
    <source>
        <dbReference type="EMBL" id="RVU25590.1"/>
    </source>
</evidence>
<dbReference type="RefSeq" id="WP_127802744.1">
    <property type="nucleotide sequence ID" value="NZ_SACY01000002.1"/>
</dbReference>
<reference evidence="1 2" key="1">
    <citation type="submission" date="2019-01" db="EMBL/GenBank/DDBJ databases">
        <authorList>
            <person name="Chen W.-M."/>
        </authorList>
    </citation>
    <scope>NUCLEOTIDE SEQUENCE [LARGE SCALE GENOMIC DNA]</scope>
    <source>
        <strain evidence="1 2">FSY-15</strain>
    </source>
</reference>